<dbReference type="InterPro" id="IPR054265">
    <property type="entry name" value="DUF6996"/>
</dbReference>
<dbReference type="RefSeq" id="WP_221531261.1">
    <property type="nucleotide sequence ID" value="NZ_JAIGYP010000001.1"/>
</dbReference>
<reference evidence="3 4" key="1">
    <citation type="submission" date="2021-08" db="EMBL/GenBank/DDBJ databases">
        <title>Helicobacter spp. isolated from feces of Anatolian Ground Squirrel (Spermophilus xanthoprymnus) in Turkey.</title>
        <authorList>
            <person name="Aydin F."/>
            <person name="Abay S."/>
            <person name="Kayman T."/>
            <person name="Karakaya E."/>
            <person name="Saticioglu I.B."/>
        </authorList>
    </citation>
    <scope>NUCLEOTIDE SEQUENCE [LARGE SCALE GENOMIC DNA]</scope>
    <source>
        <strain evidence="3 4">Faydin-H70</strain>
    </source>
</reference>
<evidence type="ECO:0000259" key="1">
    <source>
        <dbReference type="Pfam" id="PF22515"/>
    </source>
</evidence>
<dbReference type="Proteomes" id="UP000700059">
    <property type="component" value="Unassembled WGS sequence"/>
</dbReference>
<protein>
    <submittedName>
        <fullName evidence="3">Uncharacterized protein</fullName>
    </submittedName>
</protein>
<evidence type="ECO:0000313" key="4">
    <source>
        <dbReference type="Proteomes" id="UP000700059"/>
    </source>
</evidence>
<feature type="domain" description="DUF6996" evidence="1">
    <location>
        <begin position="11"/>
        <end position="74"/>
    </location>
</feature>
<evidence type="ECO:0000313" key="3">
    <source>
        <dbReference type="EMBL" id="MBX7489998.1"/>
    </source>
</evidence>
<dbReference type="Pfam" id="PF22515">
    <property type="entry name" value="DUF6996"/>
    <property type="match status" value="1"/>
</dbReference>
<accession>A0ABS7JKS9</accession>
<sequence>MKTNKKHLVLEDLFKHCQEQRNFKFHNDLVKEFSKKHGFGNPFAATKLDSSDKLPLLFKKRDICLLHLGGGYHQFIQGINKLYHPFELLQDSIKWQYKKSLLNEYNDSESNILSVANNQRILHHFLFEADLEFADLSIESRPKTYFPHRTKTSLKYFFDEQEILATNQQIEIDLTLEFEGTIGIFEAKNGTPTDFNIYQIYHPFLYYYNSALAFKQIICVYLVRNKDSLKLWAYTFQKPLHLDSIQFLKSCEYQLIRI</sequence>
<organism evidence="3 4">
    <name type="scientific">Helicobacter turcicus</name>
    <dbReference type="NCBI Taxonomy" id="2867412"/>
    <lineage>
        <taxon>Bacteria</taxon>
        <taxon>Pseudomonadati</taxon>
        <taxon>Campylobacterota</taxon>
        <taxon>Epsilonproteobacteria</taxon>
        <taxon>Campylobacterales</taxon>
        <taxon>Helicobacteraceae</taxon>
        <taxon>Helicobacter</taxon>
    </lineage>
</organism>
<gene>
    <name evidence="3" type="ORF">K4G57_00685</name>
</gene>
<dbReference type="InterPro" id="IPR054266">
    <property type="entry name" value="DUF6997"/>
</dbReference>
<dbReference type="EMBL" id="JAIGYQ010000001">
    <property type="protein sequence ID" value="MBX7489998.1"/>
    <property type="molecule type" value="Genomic_DNA"/>
</dbReference>
<keyword evidence="4" id="KW-1185">Reference proteome</keyword>
<evidence type="ECO:0000259" key="2">
    <source>
        <dbReference type="Pfam" id="PF22518"/>
    </source>
</evidence>
<feature type="domain" description="DUF6997" evidence="2">
    <location>
        <begin position="80"/>
        <end position="254"/>
    </location>
</feature>
<name>A0ABS7JKS9_9HELI</name>
<dbReference type="Pfam" id="PF22518">
    <property type="entry name" value="DUF6997"/>
    <property type="match status" value="1"/>
</dbReference>
<proteinExistence type="predicted"/>
<comment type="caution">
    <text evidence="3">The sequence shown here is derived from an EMBL/GenBank/DDBJ whole genome shotgun (WGS) entry which is preliminary data.</text>
</comment>